<dbReference type="EMBL" id="MU842849">
    <property type="protein sequence ID" value="KAK2030604.1"/>
    <property type="molecule type" value="Genomic_DNA"/>
</dbReference>
<evidence type="ECO:0000313" key="1">
    <source>
        <dbReference type="EMBL" id="KAK2030604.1"/>
    </source>
</evidence>
<protein>
    <submittedName>
        <fullName evidence="1">Uncharacterized protein</fullName>
    </submittedName>
</protein>
<accession>A0AAD9HMQ7</accession>
<name>A0AAD9HMQ7_9PEZI</name>
<reference evidence="1" key="1">
    <citation type="submission" date="2021-06" db="EMBL/GenBank/DDBJ databases">
        <title>Comparative genomics, transcriptomics and evolutionary studies reveal genomic signatures of adaptation to plant cell wall in hemibiotrophic fungi.</title>
        <authorList>
            <consortium name="DOE Joint Genome Institute"/>
            <person name="Baroncelli R."/>
            <person name="Diaz J.F."/>
            <person name="Benocci T."/>
            <person name="Peng M."/>
            <person name="Battaglia E."/>
            <person name="Haridas S."/>
            <person name="Andreopoulos W."/>
            <person name="Labutti K."/>
            <person name="Pangilinan J."/>
            <person name="Floch G.L."/>
            <person name="Makela M.R."/>
            <person name="Henrissat B."/>
            <person name="Grigoriev I.V."/>
            <person name="Crouch J.A."/>
            <person name="De Vries R.P."/>
            <person name="Sukno S.A."/>
            <person name="Thon M.R."/>
        </authorList>
    </citation>
    <scope>NUCLEOTIDE SEQUENCE</scope>
    <source>
        <strain evidence="1">MAFF235873</strain>
    </source>
</reference>
<keyword evidence="2" id="KW-1185">Reference proteome</keyword>
<sequence>MIITIFQVAETVSPLPDFSSSSLNPCAIKIPENATLYDIQRGIRCQRCHNWRNWFNEEYRRPEPNDEGIDLTATTCSICDKENQLVDWCESSDPADPIPNGFSTSLETQLTTQMQLAPVSNKLLGWILPASLGQFLPGLFLDAPAQPLAPSVGTMQHGIAEPKILTMKRAAFCMDGYRCQVEDCKNTIQNGSNIQTSADTKFRCMACRAFWKKNGFDRSFSCQICHQEIGSYSSPCFVLNHQSVCKACCLYWNKHGEIRLVQICGNPECGVDVGVRAMKIRKLEGDEFCVACFDHWIEHAILPSARECANPECRELINTEVDKTRFIGVVREVFRSLDSELDKALVIEGEELCKECFDHWENYSGLLS</sequence>
<dbReference type="InterPro" id="IPR009030">
    <property type="entry name" value="Growth_fac_rcpt_cys_sf"/>
</dbReference>
<dbReference type="SUPFAM" id="SSF57184">
    <property type="entry name" value="Growth factor receptor domain"/>
    <property type="match status" value="1"/>
</dbReference>
<organism evidence="1 2">
    <name type="scientific">Colletotrichum zoysiae</name>
    <dbReference type="NCBI Taxonomy" id="1216348"/>
    <lineage>
        <taxon>Eukaryota</taxon>
        <taxon>Fungi</taxon>
        <taxon>Dikarya</taxon>
        <taxon>Ascomycota</taxon>
        <taxon>Pezizomycotina</taxon>
        <taxon>Sordariomycetes</taxon>
        <taxon>Hypocreomycetidae</taxon>
        <taxon>Glomerellales</taxon>
        <taxon>Glomerellaceae</taxon>
        <taxon>Colletotrichum</taxon>
        <taxon>Colletotrichum graminicola species complex</taxon>
    </lineage>
</organism>
<dbReference type="AlphaFoldDB" id="A0AAD9HMQ7"/>
<gene>
    <name evidence="1" type="ORF">LX32DRAFT_651411</name>
</gene>
<dbReference type="Proteomes" id="UP001232148">
    <property type="component" value="Unassembled WGS sequence"/>
</dbReference>
<evidence type="ECO:0000313" key="2">
    <source>
        <dbReference type="Proteomes" id="UP001232148"/>
    </source>
</evidence>
<comment type="caution">
    <text evidence="1">The sequence shown here is derived from an EMBL/GenBank/DDBJ whole genome shotgun (WGS) entry which is preliminary data.</text>
</comment>
<proteinExistence type="predicted"/>